<comment type="caution">
    <text evidence="4">The sequence shown here is derived from an EMBL/GenBank/DDBJ whole genome shotgun (WGS) entry which is preliminary data.</text>
</comment>
<dbReference type="Pfam" id="PF00072">
    <property type="entry name" value="Response_reg"/>
    <property type="match status" value="1"/>
</dbReference>
<accession>A0ABW2N974</accession>
<reference evidence="5" key="1">
    <citation type="journal article" date="2019" name="Int. J. Syst. Evol. Microbiol.">
        <title>The Global Catalogue of Microorganisms (GCM) 10K type strain sequencing project: providing services to taxonomists for standard genome sequencing and annotation.</title>
        <authorList>
            <consortium name="The Broad Institute Genomics Platform"/>
            <consortium name="The Broad Institute Genome Sequencing Center for Infectious Disease"/>
            <person name="Wu L."/>
            <person name="Ma J."/>
        </authorList>
    </citation>
    <scope>NUCLEOTIDE SEQUENCE [LARGE SCALE GENOMIC DNA]</scope>
    <source>
        <strain evidence="5">FCH27</strain>
    </source>
</reference>
<dbReference type="Gene3D" id="3.40.50.2300">
    <property type="match status" value="1"/>
</dbReference>
<keyword evidence="5" id="KW-1185">Reference proteome</keyword>
<dbReference type="InterPro" id="IPR050595">
    <property type="entry name" value="Bact_response_regulator"/>
</dbReference>
<dbReference type="CDD" id="cd17546">
    <property type="entry name" value="REC_hyHK_CKI1_RcsC-like"/>
    <property type="match status" value="1"/>
</dbReference>
<dbReference type="SMART" id="SM00448">
    <property type="entry name" value="REC"/>
    <property type="match status" value="1"/>
</dbReference>
<gene>
    <name evidence="4" type="ORF">ACFQO6_19530</name>
</gene>
<dbReference type="InterPro" id="IPR011006">
    <property type="entry name" value="CheY-like_superfamily"/>
</dbReference>
<dbReference type="SUPFAM" id="SSF52172">
    <property type="entry name" value="CheY-like"/>
    <property type="match status" value="1"/>
</dbReference>
<protein>
    <submittedName>
        <fullName evidence="4">Response regulator</fullName>
    </submittedName>
</protein>
<dbReference type="PANTHER" id="PTHR44591">
    <property type="entry name" value="STRESS RESPONSE REGULATOR PROTEIN 1"/>
    <property type="match status" value="1"/>
</dbReference>
<evidence type="ECO:0000313" key="4">
    <source>
        <dbReference type="EMBL" id="MFC7362470.1"/>
    </source>
</evidence>
<feature type="domain" description="Response regulatory" evidence="3">
    <location>
        <begin position="34"/>
        <end position="150"/>
    </location>
</feature>
<evidence type="ECO:0000256" key="2">
    <source>
        <dbReference type="PROSITE-ProRule" id="PRU00169"/>
    </source>
</evidence>
<dbReference type="PROSITE" id="PS50110">
    <property type="entry name" value="RESPONSE_REGULATORY"/>
    <property type="match status" value="1"/>
</dbReference>
<evidence type="ECO:0000313" key="5">
    <source>
        <dbReference type="Proteomes" id="UP001596524"/>
    </source>
</evidence>
<dbReference type="Proteomes" id="UP001596524">
    <property type="component" value="Unassembled WGS sequence"/>
</dbReference>
<keyword evidence="1 2" id="KW-0597">Phosphoprotein</keyword>
<dbReference type="EMBL" id="JBHTCH010000025">
    <property type="protein sequence ID" value="MFC7362470.1"/>
    <property type="molecule type" value="Genomic_DNA"/>
</dbReference>
<dbReference type="InterPro" id="IPR001789">
    <property type="entry name" value="Sig_transdc_resp-reg_receiver"/>
</dbReference>
<name>A0ABW2N974_9ACTN</name>
<sequence length="162" mass="18251">MVETSESDPIELLAIADCGEHSSDKCGEVKRQLHFLIVDDTEDMRELMVRLVERSGHMADEAADGVEATVALSANRYDVMLLDLSMPRMNGEDVVRWLHSHPDRAEGMRTVVVSAWAGERRGTLQELGVTDILTKPFRRQHLTDLIAEFTPDSGDQRERHLP</sequence>
<dbReference type="RefSeq" id="WP_255889104.1">
    <property type="nucleotide sequence ID" value="NZ_JAFMZM010000001.1"/>
</dbReference>
<evidence type="ECO:0000256" key="1">
    <source>
        <dbReference type="ARBA" id="ARBA00022553"/>
    </source>
</evidence>
<feature type="modified residue" description="4-aspartylphosphate" evidence="2">
    <location>
        <position position="83"/>
    </location>
</feature>
<dbReference type="PANTHER" id="PTHR44591:SF20">
    <property type="entry name" value="PROTEIN PILH"/>
    <property type="match status" value="1"/>
</dbReference>
<proteinExistence type="predicted"/>
<evidence type="ECO:0000259" key="3">
    <source>
        <dbReference type="PROSITE" id="PS50110"/>
    </source>
</evidence>
<organism evidence="4 5">
    <name type="scientific">Nocardioides astragali</name>
    <dbReference type="NCBI Taxonomy" id="1776736"/>
    <lineage>
        <taxon>Bacteria</taxon>
        <taxon>Bacillati</taxon>
        <taxon>Actinomycetota</taxon>
        <taxon>Actinomycetes</taxon>
        <taxon>Propionibacteriales</taxon>
        <taxon>Nocardioidaceae</taxon>
        <taxon>Nocardioides</taxon>
    </lineage>
</organism>